<dbReference type="RefSeq" id="WP_377402298.1">
    <property type="nucleotide sequence ID" value="NZ_JBHUEQ010000025.1"/>
</dbReference>
<dbReference type="InterPro" id="IPR025568">
    <property type="entry name" value="DUF4334"/>
</dbReference>
<dbReference type="Pfam" id="PF14232">
    <property type="entry name" value="DUF4334"/>
    <property type="match status" value="1"/>
</dbReference>
<feature type="domain" description="GXWXG" evidence="1">
    <location>
        <begin position="21"/>
        <end position="76"/>
    </location>
</feature>
<keyword evidence="4" id="KW-1185">Reference proteome</keyword>
<sequence length="194" mass="21416">MLYICPMQDFPHFDSEAEAIAFFTQLQPISPPELIGLWKGSTIATGHPLDGALESLGWYGKRFHADRRADALVFSTGSRRLVPLDPARIPISLALQFSGLAKRQWFRNLFSYALKALWARGTVASVGMASFQGIESAAMTYDAQPIVDHFRRVDDDQLIGVMDIKGDPRHYVFLLQRSTEINAAGAAQSASTGE</sequence>
<dbReference type="EMBL" id="JBHUEQ010000025">
    <property type="protein sequence ID" value="MFD1746511.1"/>
    <property type="molecule type" value="Genomic_DNA"/>
</dbReference>
<evidence type="ECO:0000313" key="3">
    <source>
        <dbReference type="EMBL" id="MFD1746511.1"/>
    </source>
</evidence>
<dbReference type="Proteomes" id="UP001597322">
    <property type="component" value="Unassembled WGS sequence"/>
</dbReference>
<comment type="caution">
    <text evidence="3">The sequence shown here is derived from an EMBL/GenBank/DDBJ whole genome shotgun (WGS) entry which is preliminary data.</text>
</comment>
<proteinExistence type="predicted"/>
<evidence type="ECO:0000259" key="2">
    <source>
        <dbReference type="Pfam" id="PF14232"/>
    </source>
</evidence>
<gene>
    <name evidence="3" type="ORF">ACFSE1_13650</name>
</gene>
<dbReference type="Gene3D" id="2.40.128.580">
    <property type="entry name" value="GXWXG domain"/>
    <property type="match status" value="1"/>
</dbReference>
<protein>
    <submittedName>
        <fullName evidence="3">DUF4334 domain-containing protein</fullName>
    </submittedName>
</protein>
<organism evidence="3 4">
    <name type="scientific">Rhizobium helianthi</name>
    <dbReference type="NCBI Taxonomy" id="1132695"/>
    <lineage>
        <taxon>Bacteria</taxon>
        <taxon>Pseudomonadati</taxon>
        <taxon>Pseudomonadota</taxon>
        <taxon>Alphaproteobacteria</taxon>
        <taxon>Hyphomicrobiales</taxon>
        <taxon>Rhizobiaceae</taxon>
        <taxon>Rhizobium/Agrobacterium group</taxon>
        <taxon>Rhizobium</taxon>
    </lineage>
</organism>
<accession>A0ABW4M564</accession>
<evidence type="ECO:0000313" key="4">
    <source>
        <dbReference type="Proteomes" id="UP001597322"/>
    </source>
</evidence>
<dbReference type="InterPro" id="IPR025951">
    <property type="entry name" value="GXWXG_dom"/>
</dbReference>
<dbReference type="Pfam" id="PF14231">
    <property type="entry name" value="GXWXG"/>
    <property type="match status" value="1"/>
</dbReference>
<reference evidence="4" key="1">
    <citation type="journal article" date="2019" name="Int. J. Syst. Evol. Microbiol.">
        <title>The Global Catalogue of Microorganisms (GCM) 10K type strain sequencing project: providing services to taxonomists for standard genome sequencing and annotation.</title>
        <authorList>
            <consortium name="The Broad Institute Genomics Platform"/>
            <consortium name="The Broad Institute Genome Sequencing Center for Infectious Disease"/>
            <person name="Wu L."/>
            <person name="Ma J."/>
        </authorList>
    </citation>
    <scope>NUCLEOTIDE SEQUENCE [LARGE SCALE GENOMIC DNA]</scope>
    <source>
        <strain evidence="4">CG52</strain>
    </source>
</reference>
<feature type="domain" description="DUF4334" evidence="2">
    <location>
        <begin position="124"/>
        <end position="177"/>
    </location>
</feature>
<evidence type="ECO:0000259" key="1">
    <source>
        <dbReference type="Pfam" id="PF14231"/>
    </source>
</evidence>
<name>A0ABW4M564_9HYPH</name>